<dbReference type="InterPro" id="IPR036945">
    <property type="entry name" value="DAGK_sf"/>
</dbReference>
<accession>A0A2K1NX11</accession>
<evidence type="ECO:0000256" key="4">
    <source>
        <dbReference type="ARBA" id="ARBA00022516"/>
    </source>
</evidence>
<evidence type="ECO:0000256" key="12">
    <source>
        <dbReference type="ARBA" id="ARBA00023136"/>
    </source>
</evidence>
<keyword evidence="14" id="KW-1208">Phospholipid metabolism</keyword>
<dbReference type="Gene3D" id="1.10.287.3610">
    <property type="match status" value="1"/>
</dbReference>
<dbReference type="PANTHER" id="PTHR34299:SF1">
    <property type="entry name" value="DIACYLGLYCEROL KINASE"/>
    <property type="match status" value="1"/>
</dbReference>
<proteinExistence type="inferred from homology"/>
<keyword evidence="8 20" id="KW-0418">Kinase</keyword>
<protein>
    <submittedName>
        <fullName evidence="20">Diacylglycerol kinase</fullName>
    </submittedName>
</protein>
<dbReference type="Pfam" id="PF01219">
    <property type="entry name" value="DAGK_prokar"/>
    <property type="match status" value="1"/>
</dbReference>
<evidence type="ECO:0000256" key="18">
    <source>
        <dbReference type="PIRSR" id="PIRSR600829-4"/>
    </source>
</evidence>
<keyword evidence="18" id="KW-0479">Metal-binding</keyword>
<keyword evidence="4" id="KW-0444">Lipid biosynthesis</keyword>
<keyword evidence="12 19" id="KW-0472">Membrane</keyword>
<evidence type="ECO:0000256" key="10">
    <source>
        <dbReference type="ARBA" id="ARBA00022989"/>
    </source>
</evidence>
<keyword evidence="5" id="KW-0808">Transferase</keyword>
<comment type="cofactor">
    <cofactor evidence="18">
        <name>Mg(2+)</name>
        <dbReference type="ChEBI" id="CHEBI:18420"/>
    </cofactor>
    <text evidence="18">Mn(2+), Zn(2+), Cd(2+) and Co(2+) support activity to lesser extents.</text>
</comment>
<dbReference type="OrthoDB" id="9789934at2"/>
<comment type="similarity">
    <text evidence="2">Belongs to the bacterial diacylglycerol kinase family.</text>
</comment>
<evidence type="ECO:0000256" key="2">
    <source>
        <dbReference type="ARBA" id="ARBA00005967"/>
    </source>
</evidence>
<dbReference type="InterPro" id="IPR033717">
    <property type="entry name" value="UDPK"/>
</dbReference>
<evidence type="ECO:0000313" key="20">
    <source>
        <dbReference type="EMBL" id="PNR95059.1"/>
    </source>
</evidence>
<evidence type="ECO:0000256" key="19">
    <source>
        <dbReference type="SAM" id="Phobius"/>
    </source>
</evidence>
<keyword evidence="13" id="KW-0594">Phospholipid biosynthesis</keyword>
<evidence type="ECO:0000256" key="5">
    <source>
        <dbReference type="ARBA" id="ARBA00022679"/>
    </source>
</evidence>
<feature type="binding site" evidence="17">
    <location>
        <position position="16"/>
    </location>
    <ligand>
        <name>ATP</name>
        <dbReference type="ChEBI" id="CHEBI:30616"/>
    </ligand>
</feature>
<dbReference type="EMBL" id="AZRL01000022">
    <property type="protein sequence ID" value="PNR95059.1"/>
    <property type="molecule type" value="Genomic_DNA"/>
</dbReference>
<evidence type="ECO:0000256" key="6">
    <source>
        <dbReference type="ARBA" id="ARBA00022692"/>
    </source>
</evidence>
<reference evidence="20 21" key="1">
    <citation type="submission" date="2013-12" db="EMBL/GenBank/DDBJ databases">
        <title>Comparative genomics of Petrotoga isolates.</title>
        <authorList>
            <person name="Nesbo C.L."/>
            <person name="Charchuk R."/>
            <person name="Chow K."/>
        </authorList>
    </citation>
    <scope>NUCLEOTIDE SEQUENCE [LARGE SCALE GENOMIC DNA]</scope>
    <source>
        <strain evidence="20 21">DSM 13574</strain>
    </source>
</reference>
<sequence>MNRNDENRSLKSSFSYALKGLIEIYKSQRNFRIQSLIGLLVLIVAIFADLTEVEFILLIFTVMLVLIMETVNTVTEKLLDFLHPFYSSSVKIIKDVSAAAVFITSIFAVAVGIIIFGDAFFNLSPQYGIILAIVFLLFLNLCGFIYKNREK</sequence>
<feature type="transmembrane region" description="Helical" evidence="19">
    <location>
        <begin position="96"/>
        <end position="121"/>
    </location>
</feature>
<dbReference type="AlphaFoldDB" id="A0A2K1NX11"/>
<dbReference type="PANTHER" id="PTHR34299">
    <property type="entry name" value="DIACYLGLYCEROL KINASE"/>
    <property type="match status" value="1"/>
</dbReference>
<feature type="transmembrane region" description="Helical" evidence="19">
    <location>
        <begin position="55"/>
        <end position="75"/>
    </location>
</feature>
<evidence type="ECO:0000256" key="17">
    <source>
        <dbReference type="PIRSR" id="PIRSR600829-3"/>
    </source>
</evidence>
<comment type="caution">
    <text evidence="20">The sequence shown here is derived from an EMBL/GenBank/DDBJ whole genome shotgun (WGS) entry which is preliminary data.</text>
</comment>
<keyword evidence="7 17" id="KW-0547">Nucleotide-binding</keyword>
<evidence type="ECO:0000256" key="16">
    <source>
        <dbReference type="PIRSR" id="PIRSR600829-2"/>
    </source>
</evidence>
<evidence type="ECO:0000256" key="11">
    <source>
        <dbReference type="ARBA" id="ARBA00023098"/>
    </source>
</evidence>
<evidence type="ECO:0000256" key="14">
    <source>
        <dbReference type="ARBA" id="ARBA00023264"/>
    </source>
</evidence>
<evidence type="ECO:0000256" key="3">
    <source>
        <dbReference type="ARBA" id="ARBA00022475"/>
    </source>
</evidence>
<feature type="binding site" evidence="16">
    <location>
        <position position="69"/>
    </location>
    <ligand>
        <name>substrate</name>
    </ligand>
</feature>
<feature type="binding site" evidence="17">
    <location>
        <position position="76"/>
    </location>
    <ligand>
        <name>ATP</name>
        <dbReference type="ChEBI" id="CHEBI:30616"/>
    </ligand>
</feature>
<keyword evidence="9 17" id="KW-0067">ATP-binding</keyword>
<comment type="subcellular location">
    <subcellularLocation>
        <location evidence="1">Cell membrane</location>
        <topology evidence="1">Multi-pass membrane protein</topology>
    </subcellularLocation>
</comment>
<dbReference type="GO" id="GO:0016301">
    <property type="term" value="F:kinase activity"/>
    <property type="evidence" value="ECO:0007669"/>
    <property type="project" value="UniProtKB-KW"/>
</dbReference>
<name>A0A2K1NX11_9BACT</name>
<feature type="binding site" evidence="18">
    <location>
        <position position="76"/>
    </location>
    <ligand>
        <name>a divalent metal cation</name>
        <dbReference type="ChEBI" id="CHEBI:60240"/>
    </ligand>
</feature>
<keyword evidence="10 19" id="KW-1133">Transmembrane helix</keyword>
<gene>
    <name evidence="20" type="ORF">X929_09435</name>
</gene>
<evidence type="ECO:0000256" key="8">
    <source>
        <dbReference type="ARBA" id="ARBA00022777"/>
    </source>
</evidence>
<keyword evidence="11" id="KW-0443">Lipid metabolism</keyword>
<evidence type="ECO:0000256" key="9">
    <source>
        <dbReference type="ARBA" id="ARBA00022840"/>
    </source>
</evidence>
<dbReference type="Proteomes" id="UP000236434">
    <property type="component" value="Unassembled WGS sequence"/>
</dbReference>
<dbReference type="RefSeq" id="WP_103067721.1">
    <property type="nucleotide sequence ID" value="NZ_AZRL01000022.1"/>
</dbReference>
<dbReference type="GO" id="GO:0005524">
    <property type="term" value="F:ATP binding"/>
    <property type="evidence" value="ECO:0007669"/>
    <property type="project" value="UniProtKB-KW"/>
</dbReference>
<keyword evidence="6 19" id="KW-0812">Transmembrane</keyword>
<dbReference type="GO" id="GO:0005886">
    <property type="term" value="C:plasma membrane"/>
    <property type="evidence" value="ECO:0007669"/>
    <property type="project" value="UniProtKB-SubCell"/>
</dbReference>
<feature type="active site" description="Proton acceptor" evidence="15">
    <location>
        <position position="69"/>
    </location>
</feature>
<evidence type="ECO:0000256" key="15">
    <source>
        <dbReference type="PIRSR" id="PIRSR600829-1"/>
    </source>
</evidence>
<evidence type="ECO:0000256" key="13">
    <source>
        <dbReference type="ARBA" id="ARBA00023209"/>
    </source>
</evidence>
<dbReference type="GO" id="GO:0008654">
    <property type="term" value="P:phospholipid biosynthetic process"/>
    <property type="evidence" value="ECO:0007669"/>
    <property type="project" value="UniProtKB-KW"/>
</dbReference>
<evidence type="ECO:0000313" key="21">
    <source>
        <dbReference type="Proteomes" id="UP000236434"/>
    </source>
</evidence>
<dbReference type="GO" id="GO:0046872">
    <property type="term" value="F:metal ion binding"/>
    <property type="evidence" value="ECO:0007669"/>
    <property type="project" value="UniProtKB-KW"/>
</dbReference>
<dbReference type="CDD" id="cd14265">
    <property type="entry name" value="UDPK_IM_like"/>
    <property type="match status" value="1"/>
</dbReference>
<feature type="binding site" evidence="17">
    <location>
        <begin position="94"/>
        <end position="95"/>
    </location>
    <ligand>
        <name>ATP</name>
        <dbReference type="ChEBI" id="CHEBI:30616"/>
    </ligand>
</feature>
<dbReference type="InterPro" id="IPR000829">
    <property type="entry name" value="DAGK"/>
</dbReference>
<evidence type="ECO:0000256" key="1">
    <source>
        <dbReference type="ARBA" id="ARBA00004651"/>
    </source>
</evidence>
<feature type="transmembrane region" description="Helical" evidence="19">
    <location>
        <begin position="31"/>
        <end position="49"/>
    </location>
</feature>
<keyword evidence="18" id="KW-0460">Magnesium</keyword>
<evidence type="ECO:0000256" key="7">
    <source>
        <dbReference type="ARBA" id="ARBA00022741"/>
    </source>
</evidence>
<keyword evidence="3" id="KW-1003">Cell membrane</keyword>
<feature type="transmembrane region" description="Helical" evidence="19">
    <location>
        <begin position="127"/>
        <end position="146"/>
    </location>
</feature>
<organism evidence="20 21">
    <name type="scientific">Petrotoga olearia DSM 13574</name>
    <dbReference type="NCBI Taxonomy" id="1122955"/>
    <lineage>
        <taxon>Bacteria</taxon>
        <taxon>Thermotogati</taxon>
        <taxon>Thermotogota</taxon>
        <taxon>Thermotogae</taxon>
        <taxon>Petrotogales</taxon>
        <taxon>Petrotogaceae</taxon>
        <taxon>Petrotoga</taxon>
    </lineage>
</organism>